<sequence length="123" mass="13473">MFSYINPVPLLNYFKGPSPETAKAAIDFLTSSGKGMTVIAGKAQYVFVGALAASLLFYSRSGLMEDEKAYSERSVSTIPASPLYIISRFLFCIALLSGFSYVNCKGGSYLANYAVCWIQNRTY</sequence>
<evidence type="ECO:0000313" key="2">
    <source>
        <dbReference type="EMBL" id="CCB88200.1"/>
    </source>
</evidence>
<evidence type="ECO:0000313" key="3">
    <source>
        <dbReference type="Proteomes" id="UP000000496"/>
    </source>
</evidence>
<keyword evidence="1" id="KW-1133">Transmembrane helix</keyword>
<reference evidence="2 3" key="2">
    <citation type="journal article" date="2011" name="Mol. Biol. Evol.">
        <title>Unity in variety--the pan-genome of the Chlamydiae.</title>
        <authorList>
            <person name="Collingro A."/>
            <person name="Tischler P."/>
            <person name="Weinmaier T."/>
            <person name="Penz T."/>
            <person name="Heinz E."/>
            <person name="Brunham R.C."/>
            <person name="Read T.D."/>
            <person name="Bavoil P.M."/>
            <person name="Sachse K."/>
            <person name="Kahane S."/>
            <person name="Friedman M.G."/>
            <person name="Rattei T."/>
            <person name="Myers G.S."/>
            <person name="Horn M."/>
        </authorList>
    </citation>
    <scope>NUCLEOTIDE SEQUENCE [LARGE SCALE GENOMIC DNA]</scope>
    <source>
        <strain evidence="3">ATCC VR-1471 / Z</strain>
    </source>
</reference>
<reference key="1">
    <citation type="journal article" date="2011" name="Mol. Biol. Evol.">
        <title>Unity in variety -- the pan-genome of the Chlamydiae.</title>
        <authorList>
            <person name="Collingro A."/>
            <person name="Tischler P."/>
            <person name="Weinmaier T."/>
            <person name="Penz T."/>
            <person name="Heinz E."/>
            <person name="Brunham R.C."/>
            <person name="Read T.D."/>
            <person name="Bavoil P.M."/>
            <person name="Sachse K."/>
            <person name="Kahane S."/>
            <person name="Friedman M.G."/>
            <person name="Rattei T."/>
            <person name="Myers G.S.A."/>
            <person name="Horn M."/>
        </authorList>
    </citation>
    <scope>NUCLEOTIDE SEQUENCE</scope>
    <source>
        <strain>Z</strain>
    </source>
</reference>
<dbReference type="KEGG" id="sng:SNE_A03230"/>
<organism evidence="2 3">
    <name type="scientific">Simkania negevensis (strain ATCC VR-1471 / DSM 27360 / Z)</name>
    <dbReference type="NCBI Taxonomy" id="331113"/>
    <lineage>
        <taxon>Bacteria</taxon>
        <taxon>Pseudomonadati</taxon>
        <taxon>Chlamydiota</taxon>
        <taxon>Chlamydiia</taxon>
        <taxon>Parachlamydiales</taxon>
        <taxon>Simkaniaceae</taxon>
        <taxon>Simkania</taxon>
    </lineage>
</organism>
<feature type="transmembrane region" description="Helical" evidence="1">
    <location>
        <begin position="83"/>
        <end position="102"/>
    </location>
</feature>
<dbReference type="Proteomes" id="UP000000496">
    <property type="component" value="Chromosome gsn.131"/>
</dbReference>
<dbReference type="STRING" id="331113.SNE_A03230"/>
<proteinExistence type="predicted"/>
<dbReference type="AlphaFoldDB" id="F8L641"/>
<keyword evidence="1" id="KW-0812">Transmembrane</keyword>
<dbReference type="HOGENOM" id="CLU_2013722_0_0_0"/>
<dbReference type="EMBL" id="FR872582">
    <property type="protein sequence ID" value="CCB88200.1"/>
    <property type="molecule type" value="Genomic_DNA"/>
</dbReference>
<dbReference type="RefSeq" id="WP_013942667.1">
    <property type="nucleotide sequence ID" value="NC_015713.1"/>
</dbReference>
<accession>F8L641</accession>
<keyword evidence="3" id="KW-1185">Reference proteome</keyword>
<name>F8L641_SIMNZ</name>
<evidence type="ECO:0000256" key="1">
    <source>
        <dbReference type="SAM" id="Phobius"/>
    </source>
</evidence>
<protein>
    <submittedName>
        <fullName evidence="2">Uncharacterized protein</fullName>
    </submittedName>
</protein>
<keyword evidence="1" id="KW-0472">Membrane</keyword>
<gene>
    <name evidence="2" type="ordered locus">SNE_A03230</name>
</gene>
<feature type="transmembrane region" description="Helical" evidence="1">
    <location>
        <begin position="45"/>
        <end position="63"/>
    </location>
</feature>